<feature type="domain" description="MobA/VirD2-like nuclease" evidence="1">
    <location>
        <begin position="58"/>
        <end position="170"/>
    </location>
</feature>
<dbReference type="InterPro" id="IPR005094">
    <property type="entry name" value="Endonuclease_MobA/VirD2"/>
</dbReference>
<proteinExistence type="predicted"/>
<name>A0AA37FXF9_AERCA</name>
<dbReference type="EMBL" id="BPNN01000134">
    <property type="protein sequence ID" value="GJA65842.1"/>
    <property type="molecule type" value="Genomic_DNA"/>
</dbReference>
<organism evidence="2 3">
    <name type="scientific">Aeromonas caviae</name>
    <name type="common">Aeromonas punctata</name>
    <dbReference type="NCBI Taxonomy" id="648"/>
    <lineage>
        <taxon>Bacteria</taxon>
        <taxon>Pseudomonadati</taxon>
        <taxon>Pseudomonadota</taxon>
        <taxon>Gammaproteobacteria</taxon>
        <taxon>Aeromonadales</taxon>
        <taxon>Aeromonadaceae</taxon>
        <taxon>Aeromonas</taxon>
    </lineage>
</organism>
<accession>A0AA37FXF9</accession>
<sequence length="452" mass="51410">MNFEKHRFGPNFQYRLSYIYRAIHIGRKRKSMPSQVYHLGGGVINRPNITLNERGEVSDYDIGPLLMELNMQASLYAGTGNQLCAHYSLSLSPDESLTPYQCLVAARLLMSELGYGSDTRWTSVIHRDTSSLHVHVVACRVKLDRTLVDDSNDYARGVDAARKIEIELGLANCKSPEANFGHEYSIVNIKNGRGRGSFHAMHDPACIIRDAMDVVFKNQPNNMTKFVTGLREHNVMVKPWRADNREPQGICYSIDGQRWISGTKVKKSRATWFKLIEQGIEYSPRRDDYSLNLGVSNELNELSDLRVIPFTALIRCTKKQYAKMKRSVQSFVDKKTYGTSSFFFRLLRLDFVLLSVEEPTDSFISNALALLKDVLATIFRKGLEGVHVGSNALIPDGYVPDINSGKDTIDKPNMFFLDREKLKNEILKNNEWIADWCGDPISHEQTKEKNIK</sequence>
<comment type="caution">
    <text evidence="2">The sequence shown here is derived from an EMBL/GenBank/DDBJ whole genome shotgun (WGS) entry which is preliminary data.</text>
</comment>
<gene>
    <name evidence="2" type="ORF">KAM351_44530</name>
</gene>
<reference evidence="2" key="1">
    <citation type="submission" date="2021-07" db="EMBL/GenBank/DDBJ databases">
        <title>Draft genome sequence of carbapenem-resistant Aeromonas spp. in Japan.</title>
        <authorList>
            <person name="Maehana S."/>
            <person name="Suzuki M."/>
            <person name="Kitasato H."/>
        </authorList>
    </citation>
    <scope>NUCLEOTIDE SEQUENCE</scope>
    <source>
        <strain evidence="2">KAM351</strain>
    </source>
</reference>
<dbReference type="Proteomes" id="UP000886934">
    <property type="component" value="Unassembled WGS sequence"/>
</dbReference>
<dbReference type="AlphaFoldDB" id="A0AA37FXF9"/>
<evidence type="ECO:0000259" key="1">
    <source>
        <dbReference type="Pfam" id="PF03432"/>
    </source>
</evidence>
<evidence type="ECO:0000313" key="2">
    <source>
        <dbReference type="EMBL" id="GJA65842.1"/>
    </source>
</evidence>
<dbReference type="Pfam" id="PF03432">
    <property type="entry name" value="Relaxase"/>
    <property type="match status" value="1"/>
</dbReference>
<evidence type="ECO:0000313" key="3">
    <source>
        <dbReference type="Proteomes" id="UP000886934"/>
    </source>
</evidence>
<protein>
    <recommendedName>
        <fullName evidence="1">MobA/VirD2-like nuclease domain-containing protein</fullName>
    </recommendedName>
</protein>